<sequence>MHGSIDATSTDGKNVYVAVHGGAGHHAVGTEQQVKRALKRACTVAIHASVLTSSSALTIVEQAISVLEDDECLNAGYGSNLTESGTVECDAAIMEGRSQDFGSVGAVPCVKNPIRLAKAVLEHSREPDPLGRLRPLHLVSVGAQSFASSKAQAVVAPNDMISPRAKDDWEKWMSRLDHPSEPTSLQTASTMQDTVGAVAWDGEGTLAAGVSSGGLLLKYPGRVGEAAIYGAGCWAQQSADGNDAELRRIPTNTATGAGEHIIRTGLARSIGDAFRVPGPPGIEVDTHEILRHILVDHFQTPTRARGECSPNAGVLLLTKEVDDEGRVKPRLWCAFTTESMAVAYASSGQPKPKSYILRRPKGLASSGTSSLYITALPLQG</sequence>
<dbReference type="EMBL" id="MU266337">
    <property type="protein sequence ID" value="KAH7929843.1"/>
    <property type="molecule type" value="Genomic_DNA"/>
</dbReference>
<gene>
    <name evidence="1" type="ORF">BV22DRAFT_1102153</name>
</gene>
<keyword evidence="2" id="KW-1185">Reference proteome</keyword>
<comment type="caution">
    <text evidence="1">The sequence shown here is derived from an EMBL/GenBank/DDBJ whole genome shotgun (WGS) entry which is preliminary data.</text>
</comment>
<evidence type="ECO:0000313" key="1">
    <source>
        <dbReference type="EMBL" id="KAH7929843.1"/>
    </source>
</evidence>
<evidence type="ECO:0000313" key="2">
    <source>
        <dbReference type="Proteomes" id="UP000790709"/>
    </source>
</evidence>
<name>A0ACB8BYU8_9AGAM</name>
<proteinExistence type="predicted"/>
<dbReference type="Proteomes" id="UP000790709">
    <property type="component" value="Unassembled WGS sequence"/>
</dbReference>
<accession>A0ACB8BYU8</accession>
<reference evidence="1" key="1">
    <citation type="journal article" date="2021" name="New Phytol.">
        <title>Evolutionary innovations through gain and loss of genes in the ectomycorrhizal Boletales.</title>
        <authorList>
            <person name="Wu G."/>
            <person name="Miyauchi S."/>
            <person name="Morin E."/>
            <person name="Kuo A."/>
            <person name="Drula E."/>
            <person name="Varga T."/>
            <person name="Kohler A."/>
            <person name="Feng B."/>
            <person name="Cao Y."/>
            <person name="Lipzen A."/>
            <person name="Daum C."/>
            <person name="Hundley H."/>
            <person name="Pangilinan J."/>
            <person name="Johnson J."/>
            <person name="Barry K."/>
            <person name="LaButti K."/>
            <person name="Ng V."/>
            <person name="Ahrendt S."/>
            <person name="Min B."/>
            <person name="Choi I.G."/>
            <person name="Park H."/>
            <person name="Plett J.M."/>
            <person name="Magnuson J."/>
            <person name="Spatafora J.W."/>
            <person name="Nagy L.G."/>
            <person name="Henrissat B."/>
            <person name="Grigoriev I.V."/>
            <person name="Yang Z.L."/>
            <person name="Xu J."/>
            <person name="Martin F.M."/>
        </authorList>
    </citation>
    <scope>NUCLEOTIDE SEQUENCE</scope>
    <source>
        <strain evidence="1">KUC20120723A-06</strain>
    </source>
</reference>
<organism evidence="1 2">
    <name type="scientific">Leucogyrophana mollusca</name>
    <dbReference type="NCBI Taxonomy" id="85980"/>
    <lineage>
        <taxon>Eukaryota</taxon>
        <taxon>Fungi</taxon>
        <taxon>Dikarya</taxon>
        <taxon>Basidiomycota</taxon>
        <taxon>Agaricomycotina</taxon>
        <taxon>Agaricomycetes</taxon>
        <taxon>Agaricomycetidae</taxon>
        <taxon>Boletales</taxon>
        <taxon>Boletales incertae sedis</taxon>
        <taxon>Leucogyrophana</taxon>
    </lineage>
</organism>
<protein>
    <submittedName>
        <fullName evidence="1">N-terminal nucleophile aminohydrolase</fullName>
    </submittedName>
</protein>